<gene>
    <name evidence="3" type="ordered locus">Palpr_0390</name>
</gene>
<keyword evidence="4" id="KW-1185">Reference proteome</keyword>
<sequence>MKKFKFTIDGASYSVNVKSIEGNQAEIEVNGKSYAVGLEQEVNTLKTPILVRKEVQSKPGENKITAAPVPKSAGKPSANALKAPLPGSIIRVVAKVGDTVKQGDLLLVMESMKMENNILSEKNGVIKSISVEAGQAVLQDDILLDIE</sequence>
<dbReference type="PANTHER" id="PTHR45266">
    <property type="entry name" value="OXALOACETATE DECARBOXYLASE ALPHA CHAIN"/>
    <property type="match status" value="1"/>
</dbReference>
<dbReference type="InterPro" id="IPR000089">
    <property type="entry name" value="Biotin_lipoyl"/>
</dbReference>
<dbReference type="AlphaFoldDB" id="E4T1F7"/>
<dbReference type="EMBL" id="CP002345">
    <property type="protein sequence ID" value="ADQ78551.1"/>
    <property type="molecule type" value="Genomic_DNA"/>
</dbReference>
<evidence type="ECO:0000259" key="2">
    <source>
        <dbReference type="PROSITE" id="PS50968"/>
    </source>
</evidence>
<dbReference type="PROSITE" id="PS50968">
    <property type="entry name" value="BIOTINYL_LIPOYL"/>
    <property type="match status" value="1"/>
</dbReference>
<dbReference type="PANTHER" id="PTHR45266:SF3">
    <property type="entry name" value="OXALOACETATE DECARBOXYLASE ALPHA CHAIN"/>
    <property type="match status" value="1"/>
</dbReference>
<dbReference type="HOGENOM" id="CLU_016733_5_4_10"/>
<dbReference type="InterPro" id="IPR011053">
    <property type="entry name" value="Single_hybrid_motif"/>
</dbReference>
<dbReference type="KEGG" id="ppn:Palpr_0390"/>
<proteinExistence type="predicted"/>
<evidence type="ECO:0000256" key="1">
    <source>
        <dbReference type="ARBA" id="ARBA00023267"/>
    </source>
</evidence>
<protein>
    <submittedName>
        <fullName evidence="3">Biotin/lipoyl attachment domain-containing protein</fullName>
    </submittedName>
</protein>
<reference key="1">
    <citation type="submission" date="2010-11" db="EMBL/GenBank/DDBJ databases">
        <title>The complete genome of Paludibacter propionicigenes DSM 17365.</title>
        <authorList>
            <consortium name="US DOE Joint Genome Institute (JGI-PGF)"/>
            <person name="Lucas S."/>
            <person name="Copeland A."/>
            <person name="Lapidus A."/>
            <person name="Bruce D."/>
            <person name="Goodwin L."/>
            <person name="Pitluck S."/>
            <person name="Kyrpides N."/>
            <person name="Mavromatis K."/>
            <person name="Ivanova N."/>
            <person name="Munk A.C."/>
            <person name="Brettin T."/>
            <person name="Detter J.C."/>
            <person name="Han C."/>
            <person name="Tapia R."/>
            <person name="Land M."/>
            <person name="Hauser L."/>
            <person name="Markowitz V."/>
            <person name="Cheng J.-F."/>
            <person name="Hugenholtz P."/>
            <person name="Woyke T."/>
            <person name="Wu D."/>
            <person name="Gronow S."/>
            <person name="Wellnitz S."/>
            <person name="Brambilla E."/>
            <person name="Klenk H.-P."/>
            <person name="Eisen J.A."/>
        </authorList>
    </citation>
    <scope>NUCLEOTIDE SEQUENCE</scope>
    <source>
        <strain>WB4</strain>
    </source>
</reference>
<reference evidence="3 4" key="2">
    <citation type="journal article" date="2011" name="Stand. Genomic Sci.">
        <title>Complete genome sequence of Paludibacter propionicigenes type strain (WB4).</title>
        <authorList>
            <person name="Gronow S."/>
            <person name="Munk C."/>
            <person name="Lapidus A."/>
            <person name="Nolan M."/>
            <person name="Lucas S."/>
            <person name="Hammon N."/>
            <person name="Deshpande S."/>
            <person name="Cheng J.F."/>
            <person name="Tapia R."/>
            <person name="Han C."/>
            <person name="Goodwin L."/>
            <person name="Pitluck S."/>
            <person name="Liolios K."/>
            <person name="Ivanova N."/>
            <person name="Mavromatis K."/>
            <person name="Mikhailova N."/>
            <person name="Pati A."/>
            <person name="Chen A."/>
            <person name="Palaniappan K."/>
            <person name="Land M."/>
            <person name="Hauser L."/>
            <person name="Chang Y.J."/>
            <person name="Jeffries C.D."/>
            <person name="Brambilla E."/>
            <person name="Rohde M."/>
            <person name="Goker M."/>
            <person name="Detter J.C."/>
            <person name="Woyke T."/>
            <person name="Bristow J."/>
            <person name="Eisen J.A."/>
            <person name="Markowitz V."/>
            <person name="Hugenholtz P."/>
            <person name="Kyrpides N.C."/>
            <person name="Klenk H.P."/>
        </authorList>
    </citation>
    <scope>NUCLEOTIDE SEQUENCE [LARGE SCALE GENOMIC DNA]</scope>
    <source>
        <strain evidence="4">DSM 17365 / JCM 13257 / WB4</strain>
    </source>
</reference>
<dbReference type="CDD" id="cd06850">
    <property type="entry name" value="biotinyl_domain"/>
    <property type="match status" value="1"/>
</dbReference>
<dbReference type="Pfam" id="PF00364">
    <property type="entry name" value="Biotin_lipoyl"/>
    <property type="match status" value="1"/>
</dbReference>
<dbReference type="OrthoDB" id="9812676at2"/>
<dbReference type="Gene3D" id="2.40.50.100">
    <property type="match status" value="1"/>
</dbReference>
<dbReference type="InterPro" id="IPR050709">
    <property type="entry name" value="Biotin_Carboxyl_Carrier/Decarb"/>
</dbReference>
<evidence type="ECO:0000313" key="3">
    <source>
        <dbReference type="EMBL" id="ADQ78551.1"/>
    </source>
</evidence>
<accession>E4T1F7</accession>
<dbReference type="FunFam" id="2.40.50.100:FF:000003">
    <property type="entry name" value="Acetyl-CoA carboxylase biotin carboxyl carrier protein"/>
    <property type="match status" value="1"/>
</dbReference>
<dbReference type="STRING" id="694427.Palpr_0390"/>
<dbReference type="SUPFAM" id="SSF51230">
    <property type="entry name" value="Single hybrid motif"/>
    <property type="match status" value="1"/>
</dbReference>
<dbReference type="RefSeq" id="WP_013443920.1">
    <property type="nucleotide sequence ID" value="NC_014734.1"/>
</dbReference>
<organism evidence="3 4">
    <name type="scientific">Paludibacter propionicigenes (strain DSM 17365 / JCM 13257 / WB4)</name>
    <dbReference type="NCBI Taxonomy" id="694427"/>
    <lineage>
        <taxon>Bacteria</taxon>
        <taxon>Pseudomonadati</taxon>
        <taxon>Bacteroidota</taxon>
        <taxon>Bacteroidia</taxon>
        <taxon>Bacteroidales</taxon>
        <taxon>Paludibacteraceae</taxon>
        <taxon>Paludibacter</taxon>
    </lineage>
</organism>
<dbReference type="Proteomes" id="UP000008718">
    <property type="component" value="Chromosome"/>
</dbReference>
<dbReference type="eggNOG" id="COG4770">
    <property type="taxonomic scope" value="Bacteria"/>
</dbReference>
<evidence type="ECO:0000313" key="4">
    <source>
        <dbReference type="Proteomes" id="UP000008718"/>
    </source>
</evidence>
<name>E4T1F7_PALPW</name>
<feature type="domain" description="Lipoyl-binding" evidence="2">
    <location>
        <begin position="70"/>
        <end position="147"/>
    </location>
</feature>
<keyword evidence="1" id="KW-0092">Biotin</keyword>